<proteinExistence type="predicted"/>
<dbReference type="Proteomes" id="UP001057375">
    <property type="component" value="Unassembled WGS sequence"/>
</dbReference>
<protein>
    <recommendedName>
        <fullName evidence="3">B box-type domain-containing protein</fullName>
    </recommendedName>
</protein>
<keyword evidence="1" id="KW-0863">Zinc-finger</keyword>
<evidence type="ECO:0000256" key="1">
    <source>
        <dbReference type="PROSITE-ProRule" id="PRU00024"/>
    </source>
</evidence>
<evidence type="ECO:0000256" key="2">
    <source>
        <dbReference type="SAM" id="Phobius"/>
    </source>
</evidence>
<gene>
    <name evidence="4" type="ORF">ADUPG1_012251</name>
</gene>
<feature type="transmembrane region" description="Helical" evidence="2">
    <location>
        <begin position="1386"/>
        <end position="1406"/>
    </location>
</feature>
<keyword evidence="5" id="KW-1185">Reference proteome</keyword>
<evidence type="ECO:0000313" key="5">
    <source>
        <dbReference type="Proteomes" id="UP001057375"/>
    </source>
</evidence>
<keyword evidence="2" id="KW-1133">Transmembrane helix</keyword>
<feature type="domain" description="B box-type" evidence="3">
    <location>
        <begin position="1701"/>
        <end position="1747"/>
    </location>
</feature>
<organism evidence="4 5">
    <name type="scientific">Aduncisulcus paluster</name>
    <dbReference type="NCBI Taxonomy" id="2918883"/>
    <lineage>
        <taxon>Eukaryota</taxon>
        <taxon>Metamonada</taxon>
        <taxon>Carpediemonas-like organisms</taxon>
        <taxon>Aduncisulcus</taxon>
    </lineage>
</organism>
<sequence>FSLQYVANTTASYLCEKSYLDYESINSIVGSTYKDYFIPAITNISSSIEILRTTHSIEDTPFSDCTAYSSFTHLSSLLNTLVGSFDDISSGITTSLTFDISSDLYSSLPSKLNRSYQLLMKEFVSNNVHLSMTSDISEVRGSFEVSSTIDTPIDGMVVGGFIAGFDGVDENGTSGLGYDFDIVASLKVTDLDEGSSKVLFYGGGTGKSIDIAAFENDTTLVDTLTISESIIELSDVQVLSLNSDPLQPVGHAVYTSSSDISIDKKSFSQDVQIDHSQDSPKRAIFQSKHETYSELHDSVDVNPLDTSCSAPTQYLLNEACVTCPIGYGCDGEVTLSKCEPLTVDDSDESIHQFFRGDLLFMEHKVNDDSLNPIYSCPYSTAFSAFINSTVHTFEALDSYTHHIVSEHVISETLLEKVWDHTYLDSVFKNEITQMMNSSEEESDSQYSYTYVTDFGDVDDVNVHGYNVVRSHLVSLPSRWDIYVDFRFDTSEDFPEPQFQHRYVIFFHKSSIDTQIFSNWQCTLCTDVITVQSSSSATYYSSQGLVFTYTDDDEIDSSVSPVFDDSGSEFLIQSRKVVVDADYAMDSQSMATDVKAVSRVISLTLHFSHSERSMYFIENNRLIGSGFYSQDYSAPYEIGVGVVDATAALAFGQDISLFPGINNNTGKVIDSSLPSFSISDQQNQNVDHIYPVQHEIRIRDVYYDVVSNDLVYLMGLSSDLTNNILKLGNFSEEQEEKLIDTEYLSELSLPFLKSVYLNVRETVAVVTPSNLITSREWTDISLPDVNLSPNDMRIGDYLAWSLDDIRSAEKSISSTSTVALFIAADCSGSDDGCYISNMNIQGYDNDNILYPLSAESGDDNPLSCYGEEGELNTCSSVTTGVATSFISSNTTNSIHPSLVIGIPNDWEGISSFSIEFSSTSNSTSIHNVGIYACPLSAFTLGTAESPKSASLDHFFSPTDPVANPLPSSLKNLYSRYCQKLFHEQRRYVPYIHTPPAASSRTDPALSIYVSGMNPYSDSVNGTFDISSLYPTSFSGLFDQAELLKHDYAVCITPFISNDSASASNSGVSVCGCPSGMIRMTDPRSSSYGECITQIEKPTQPLVTLSASPLRTISGILYLKLGTTMMVNSLESEYSSNHYFVFEEIPYSTDGATLIPSDKRIFRYSNEYTQATGFTPLRSSKINVYSFYQSDTVASLSSSSSSISVNVVSMFATPSTSVVPGTLIEEIIPVSFGCSSGSYPQYTVISGLVINGEGTTGVDVLSNDDFLQRRNDKAEGLDVNLKYIFEAYQIPSSWPSLGVGSSGWVDYDSSNPPLISPPLSIAMKCTPEDDSVSEASSIRVVFYPGDLWEPEEEEEEEEPEEEEPTVISDFTELDWTFSSTMLVSSLCISIPIISVIVFLIVCIFRAIFRCCIRKSSIFDIDAPGQRENYQVIPVELEKSVSAQDLVSVVGKTPKSSVKQLSRSVSQAPISHLVTKYLDSLDCADPHPIGVPVSYMSDAFPFVWCDDLDERIEQHIPLRVALFVSDPLCVKHFRKKKAALSVQHIPFWARKHFDLLMNYVAKYGLHLRSVDIPEVIEDEEEEQEALHHIPKCHKCSTSLERAAYLCEACRRSDRPFLLCRKCANTCFQKQHLVCPIMQCSKCCSHHVCLYNLGAHQQQRPLRAIGNNVNEDSYWEKSPLSPTVCEFICKGCYKKLDKTSRVSFSETLACDVCRVLAAEVFCCSTGRKMCLACDRLCHNMVNRTSHKRTVIDCYGKHL</sequence>
<dbReference type="EMBL" id="BQXS01012430">
    <property type="protein sequence ID" value="GKT22870.1"/>
    <property type="molecule type" value="Genomic_DNA"/>
</dbReference>
<keyword evidence="1" id="KW-0479">Metal-binding</keyword>
<reference evidence="4" key="1">
    <citation type="submission" date="2022-03" db="EMBL/GenBank/DDBJ databases">
        <title>Draft genome sequence of Aduncisulcus paluster, a free-living microaerophilic Fornicata.</title>
        <authorList>
            <person name="Yuyama I."/>
            <person name="Kume K."/>
            <person name="Tamura T."/>
            <person name="Inagaki Y."/>
            <person name="Hashimoto T."/>
        </authorList>
    </citation>
    <scope>NUCLEOTIDE SEQUENCE</scope>
    <source>
        <strain evidence="4">NY0171</strain>
    </source>
</reference>
<dbReference type="InterPro" id="IPR000315">
    <property type="entry name" value="Znf_B-box"/>
</dbReference>
<evidence type="ECO:0000313" key="4">
    <source>
        <dbReference type="EMBL" id="GKT22870.1"/>
    </source>
</evidence>
<dbReference type="PROSITE" id="PS50119">
    <property type="entry name" value="ZF_BBOX"/>
    <property type="match status" value="1"/>
</dbReference>
<evidence type="ECO:0000259" key="3">
    <source>
        <dbReference type="PROSITE" id="PS50119"/>
    </source>
</evidence>
<comment type="caution">
    <text evidence="4">The sequence shown here is derived from an EMBL/GenBank/DDBJ whole genome shotgun (WGS) entry which is preliminary data.</text>
</comment>
<keyword evidence="2" id="KW-0472">Membrane</keyword>
<keyword evidence="2" id="KW-0812">Transmembrane</keyword>
<accession>A0ABQ5JYV4</accession>
<feature type="non-terminal residue" evidence="4">
    <location>
        <position position="1"/>
    </location>
</feature>
<name>A0ABQ5JYV4_9EUKA</name>
<keyword evidence="1" id="KW-0862">Zinc</keyword>